<protein>
    <submittedName>
        <fullName evidence="2">Uncharacterized protein</fullName>
    </submittedName>
</protein>
<organism evidence="2 3">
    <name type="scientific">Halorubrum saccharovorum DSM 1137</name>
    <dbReference type="NCBI Taxonomy" id="1227484"/>
    <lineage>
        <taxon>Archaea</taxon>
        <taxon>Methanobacteriati</taxon>
        <taxon>Methanobacteriota</taxon>
        <taxon>Stenosarchaea group</taxon>
        <taxon>Halobacteria</taxon>
        <taxon>Halobacteriales</taxon>
        <taxon>Haloferacaceae</taxon>
        <taxon>Halorubrum</taxon>
    </lineage>
</organism>
<reference evidence="2 3" key="1">
    <citation type="journal article" date="2014" name="PLoS Genet.">
        <title>Phylogenetically driven sequencing of extremely halophilic archaea reveals strategies for static and dynamic osmo-response.</title>
        <authorList>
            <person name="Becker E.A."/>
            <person name="Seitzer P.M."/>
            <person name="Tritt A."/>
            <person name="Larsen D."/>
            <person name="Krusor M."/>
            <person name="Yao A.I."/>
            <person name="Wu D."/>
            <person name="Madern D."/>
            <person name="Eisen J.A."/>
            <person name="Darling A.E."/>
            <person name="Facciotti M.T."/>
        </authorList>
    </citation>
    <scope>NUCLEOTIDE SEQUENCE [LARGE SCALE GENOMIC DNA]</scope>
    <source>
        <strain evidence="2 3">DSM 1137</strain>
    </source>
</reference>
<name>M0DUW3_9EURY</name>
<dbReference type="Proteomes" id="UP000011514">
    <property type="component" value="Unassembled WGS sequence"/>
</dbReference>
<proteinExistence type="predicted"/>
<dbReference type="AlphaFoldDB" id="M0DUW3"/>
<feature type="region of interest" description="Disordered" evidence="1">
    <location>
        <begin position="99"/>
        <end position="127"/>
    </location>
</feature>
<evidence type="ECO:0000313" key="2">
    <source>
        <dbReference type="EMBL" id="ELZ39315.1"/>
    </source>
</evidence>
<dbReference type="STRING" id="1227484.C471_08550"/>
<dbReference type="OrthoDB" id="376808at2157"/>
<accession>M0DUW3</accession>
<sequence length="127" mass="13832">MVDVDVPDREGGACPGCGRTLELVYPTHGIRFWTCSAEHTPPVTQVGPEVVGWAAALVSVRITEGDYTPLSQFDADAPDPARFVDRLCDRIEVNRSSCRERECDRRVEDGKPSAGDDEQASLSGGWP</sequence>
<feature type="compositionally biased region" description="Basic and acidic residues" evidence="1">
    <location>
        <begin position="99"/>
        <end position="111"/>
    </location>
</feature>
<keyword evidence="3" id="KW-1185">Reference proteome</keyword>
<dbReference type="EMBL" id="AOJE01000038">
    <property type="protein sequence ID" value="ELZ39315.1"/>
    <property type="molecule type" value="Genomic_DNA"/>
</dbReference>
<dbReference type="RefSeq" id="WP_004048218.1">
    <property type="nucleotide sequence ID" value="NZ_AOJE01000038.1"/>
</dbReference>
<evidence type="ECO:0000256" key="1">
    <source>
        <dbReference type="SAM" id="MobiDB-lite"/>
    </source>
</evidence>
<gene>
    <name evidence="2" type="ORF">C471_08550</name>
</gene>
<evidence type="ECO:0000313" key="3">
    <source>
        <dbReference type="Proteomes" id="UP000011514"/>
    </source>
</evidence>
<dbReference type="PATRIC" id="fig|1227484.4.peg.1711"/>
<comment type="caution">
    <text evidence="2">The sequence shown here is derived from an EMBL/GenBank/DDBJ whole genome shotgun (WGS) entry which is preliminary data.</text>
</comment>